<dbReference type="EC" id="2.3.2.27" evidence="5"/>
<comment type="pathway">
    <text evidence="3">Protein modification; protein ubiquitination.</text>
</comment>
<evidence type="ECO:0000256" key="5">
    <source>
        <dbReference type="ARBA" id="ARBA00012483"/>
    </source>
</evidence>
<evidence type="ECO:0000313" key="10">
    <source>
        <dbReference type="EMBL" id="KMQ93129.1"/>
    </source>
</evidence>
<evidence type="ECO:0000256" key="2">
    <source>
        <dbReference type="ARBA" id="ARBA00004496"/>
    </source>
</evidence>
<evidence type="ECO:0000259" key="9">
    <source>
        <dbReference type="PROSITE" id="PS51698"/>
    </source>
</evidence>
<dbReference type="SMART" id="SM00504">
    <property type="entry name" value="Ubox"/>
    <property type="match status" value="1"/>
</dbReference>
<accession>A0A0J7KSC3</accession>
<evidence type="ECO:0000256" key="1">
    <source>
        <dbReference type="ARBA" id="ARBA00000900"/>
    </source>
</evidence>
<keyword evidence="11" id="KW-1185">Reference proteome</keyword>
<reference evidence="10 11" key="1">
    <citation type="submission" date="2015-04" db="EMBL/GenBank/DDBJ databases">
        <title>Lasius niger genome sequencing.</title>
        <authorList>
            <person name="Konorov E.A."/>
            <person name="Nikitin M.A."/>
            <person name="Kirill M.V."/>
            <person name="Chang P."/>
        </authorList>
    </citation>
    <scope>NUCLEOTIDE SEQUENCE [LARGE SCALE GENOMIC DNA]</scope>
    <source>
        <tissue evidence="10">Whole</tissue>
    </source>
</reference>
<keyword evidence="7" id="KW-0808">Transferase</keyword>
<name>A0A0J7KSC3_LASNI</name>
<dbReference type="FunFam" id="3.30.40.10:FF:000055">
    <property type="entry name" value="Ubiquitin conjugation factor e4 a"/>
    <property type="match status" value="1"/>
</dbReference>
<evidence type="ECO:0000313" key="11">
    <source>
        <dbReference type="Proteomes" id="UP000036403"/>
    </source>
</evidence>
<sequence>MDTLMEDPVKLPSGIVMDKAVIIRHLLNSATDPFSRQPLSEDMLTPMLDLKERISVWKQQKKKSTNI</sequence>
<dbReference type="GO" id="GO:0005737">
    <property type="term" value="C:cytoplasm"/>
    <property type="evidence" value="ECO:0007669"/>
    <property type="project" value="UniProtKB-SubCell"/>
</dbReference>
<dbReference type="GO" id="GO:0036503">
    <property type="term" value="P:ERAD pathway"/>
    <property type="evidence" value="ECO:0007669"/>
    <property type="project" value="InterPro"/>
</dbReference>
<dbReference type="OrthoDB" id="20295at2759"/>
<comment type="similarity">
    <text evidence="4">Belongs to the ubiquitin conjugation factor E4 family.</text>
</comment>
<dbReference type="Pfam" id="PF04564">
    <property type="entry name" value="U-box"/>
    <property type="match status" value="1"/>
</dbReference>
<dbReference type="Proteomes" id="UP000036403">
    <property type="component" value="Unassembled WGS sequence"/>
</dbReference>
<proteinExistence type="inferred from homology"/>
<dbReference type="STRING" id="67767.A0A0J7KSC3"/>
<dbReference type="GO" id="GO:0000209">
    <property type="term" value="P:protein polyubiquitination"/>
    <property type="evidence" value="ECO:0007669"/>
    <property type="project" value="TreeGrafter"/>
</dbReference>
<dbReference type="InterPro" id="IPR013083">
    <property type="entry name" value="Znf_RING/FYVE/PHD"/>
</dbReference>
<feature type="domain" description="U-box" evidence="9">
    <location>
        <begin position="1"/>
        <end position="64"/>
    </location>
</feature>
<protein>
    <recommendedName>
        <fullName evidence="5">RING-type E3 ubiquitin transferase</fullName>
        <ecNumber evidence="5">2.3.2.27</ecNumber>
    </recommendedName>
</protein>
<dbReference type="GO" id="GO:0000151">
    <property type="term" value="C:ubiquitin ligase complex"/>
    <property type="evidence" value="ECO:0007669"/>
    <property type="project" value="InterPro"/>
</dbReference>
<dbReference type="SUPFAM" id="SSF57850">
    <property type="entry name" value="RING/U-box"/>
    <property type="match status" value="1"/>
</dbReference>
<evidence type="ECO:0000256" key="3">
    <source>
        <dbReference type="ARBA" id="ARBA00004906"/>
    </source>
</evidence>
<evidence type="ECO:0000256" key="4">
    <source>
        <dbReference type="ARBA" id="ARBA00007434"/>
    </source>
</evidence>
<dbReference type="AlphaFoldDB" id="A0A0J7KSC3"/>
<dbReference type="InterPro" id="IPR045132">
    <property type="entry name" value="UBE4"/>
</dbReference>
<organism evidence="10 11">
    <name type="scientific">Lasius niger</name>
    <name type="common">Black garden ant</name>
    <dbReference type="NCBI Taxonomy" id="67767"/>
    <lineage>
        <taxon>Eukaryota</taxon>
        <taxon>Metazoa</taxon>
        <taxon>Ecdysozoa</taxon>
        <taxon>Arthropoda</taxon>
        <taxon>Hexapoda</taxon>
        <taxon>Insecta</taxon>
        <taxon>Pterygota</taxon>
        <taxon>Neoptera</taxon>
        <taxon>Endopterygota</taxon>
        <taxon>Hymenoptera</taxon>
        <taxon>Apocrita</taxon>
        <taxon>Aculeata</taxon>
        <taxon>Formicoidea</taxon>
        <taxon>Formicidae</taxon>
        <taxon>Formicinae</taxon>
        <taxon>Lasius</taxon>
        <taxon>Lasius</taxon>
    </lineage>
</organism>
<dbReference type="GO" id="GO:0034450">
    <property type="term" value="F:ubiquitin-ubiquitin ligase activity"/>
    <property type="evidence" value="ECO:0007669"/>
    <property type="project" value="InterPro"/>
</dbReference>
<dbReference type="PANTHER" id="PTHR13931">
    <property type="entry name" value="UBIQUITINATION FACTOR E4"/>
    <property type="match status" value="1"/>
</dbReference>
<dbReference type="PaxDb" id="67767-A0A0J7KSC3"/>
<dbReference type="GO" id="GO:0005634">
    <property type="term" value="C:nucleus"/>
    <property type="evidence" value="ECO:0007669"/>
    <property type="project" value="TreeGrafter"/>
</dbReference>
<gene>
    <name evidence="10" type="ORF">RF55_6796</name>
</gene>
<comment type="catalytic activity">
    <reaction evidence="1">
        <text>S-ubiquitinyl-[E2 ubiquitin-conjugating enzyme]-L-cysteine + [acceptor protein]-L-lysine = [E2 ubiquitin-conjugating enzyme]-L-cysteine + N(6)-ubiquitinyl-[acceptor protein]-L-lysine.</text>
        <dbReference type="EC" id="2.3.2.27"/>
    </reaction>
</comment>
<evidence type="ECO:0000256" key="7">
    <source>
        <dbReference type="ARBA" id="ARBA00022679"/>
    </source>
</evidence>
<evidence type="ECO:0000256" key="8">
    <source>
        <dbReference type="ARBA" id="ARBA00022786"/>
    </source>
</evidence>
<comment type="caution">
    <text evidence="10">The sequence shown here is derived from an EMBL/GenBank/DDBJ whole genome shotgun (WGS) entry which is preliminary data.</text>
</comment>
<keyword evidence="8" id="KW-0833">Ubl conjugation pathway</keyword>
<comment type="subcellular location">
    <subcellularLocation>
        <location evidence="2">Cytoplasm</location>
    </subcellularLocation>
</comment>
<dbReference type="PROSITE" id="PS51698">
    <property type="entry name" value="U_BOX"/>
    <property type="match status" value="1"/>
</dbReference>
<dbReference type="Gene3D" id="3.30.40.10">
    <property type="entry name" value="Zinc/RING finger domain, C3HC4 (zinc finger)"/>
    <property type="match status" value="1"/>
</dbReference>
<evidence type="ECO:0000256" key="6">
    <source>
        <dbReference type="ARBA" id="ARBA00022490"/>
    </source>
</evidence>
<dbReference type="InterPro" id="IPR003613">
    <property type="entry name" value="Ubox_domain"/>
</dbReference>
<dbReference type="EMBL" id="LBMM01003790">
    <property type="protein sequence ID" value="KMQ93129.1"/>
    <property type="molecule type" value="Genomic_DNA"/>
</dbReference>
<keyword evidence="6" id="KW-0963">Cytoplasm</keyword>
<dbReference type="PANTHER" id="PTHR13931:SF2">
    <property type="entry name" value="UBIQUITIN CONJUGATION FACTOR E4 B"/>
    <property type="match status" value="1"/>
</dbReference>